<dbReference type="InterPro" id="IPR018736">
    <property type="entry name" value="DUF2279_periplasmic_lipo"/>
</dbReference>
<sequence>MKINLIVLILLYLLNIQAYGQDSLLDSTHTVNKTRLKTAIVTEASLYLGSMAYLQYVWYKDKKRVPFHFYNDSKGYQQVDKMGHSYGSYIESYLCYKWLRSAGVNKKKALIYGGTMGVILQTPIEIFDGLYEDWGFSWSDMAANTVGSMLVISQELLFDEQLFKYKFSFSRSAYAPLSNGYLGDNYFQSLFLDYNGHTYWLSTNVNNFMWRDKIPDWINIAVGYSANGMYGEFQNKTYYHGVALPETTRYRQFLISPDIDWEKISTQSKFMKGLFLVMNFIKIPAPAIEIDGLGRLKGHWIYF</sequence>
<accession>A0ABW9RJJ4</accession>
<name>A0ABW9RJJ4_9BACT</name>
<evidence type="ECO:0000313" key="1">
    <source>
        <dbReference type="EMBL" id="MTI23554.1"/>
    </source>
</evidence>
<dbReference type="Pfam" id="PF10043">
    <property type="entry name" value="DUF2279"/>
    <property type="match status" value="1"/>
</dbReference>
<dbReference type="EMBL" id="SMLW01000232">
    <property type="protein sequence ID" value="MTI23554.1"/>
    <property type="molecule type" value="Genomic_DNA"/>
</dbReference>
<keyword evidence="2" id="KW-1185">Reference proteome</keyword>
<dbReference type="RefSeq" id="WP_155168692.1">
    <property type="nucleotide sequence ID" value="NZ_BAAAFL010000043.1"/>
</dbReference>
<comment type="caution">
    <text evidence="1">The sequence shown here is derived from an EMBL/GenBank/DDBJ whole genome shotgun (WGS) entry which is preliminary data.</text>
</comment>
<proteinExistence type="predicted"/>
<reference evidence="1 2" key="1">
    <citation type="submission" date="2019-02" db="EMBL/GenBank/DDBJ databases">
        <authorList>
            <person name="Goldberg S.R."/>
            <person name="Haltli B.A."/>
            <person name="Correa H."/>
            <person name="Russell K.G."/>
        </authorList>
    </citation>
    <scope>NUCLEOTIDE SEQUENCE [LARGE SCALE GENOMIC DNA]</scope>
    <source>
        <strain evidence="1 2">JCM 16186</strain>
    </source>
</reference>
<gene>
    <name evidence="1" type="ORF">E1163_01175</name>
</gene>
<organism evidence="1 2">
    <name type="scientific">Fulvivirga kasyanovii</name>
    <dbReference type="NCBI Taxonomy" id="396812"/>
    <lineage>
        <taxon>Bacteria</taxon>
        <taxon>Pseudomonadati</taxon>
        <taxon>Bacteroidota</taxon>
        <taxon>Cytophagia</taxon>
        <taxon>Cytophagales</taxon>
        <taxon>Fulvivirgaceae</taxon>
        <taxon>Fulvivirga</taxon>
    </lineage>
</organism>
<protein>
    <submittedName>
        <fullName evidence="1">DUF2279 domain-containing protein</fullName>
    </submittedName>
</protein>
<dbReference type="Proteomes" id="UP000798808">
    <property type="component" value="Unassembled WGS sequence"/>
</dbReference>
<evidence type="ECO:0000313" key="2">
    <source>
        <dbReference type="Proteomes" id="UP000798808"/>
    </source>
</evidence>